<dbReference type="EMBL" id="QQAV01000013">
    <property type="protein sequence ID" value="RDI19032.1"/>
    <property type="molecule type" value="Genomic_DNA"/>
</dbReference>
<dbReference type="GO" id="GO:0003700">
    <property type="term" value="F:DNA-binding transcription factor activity"/>
    <property type="evidence" value="ECO:0007669"/>
    <property type="project" value="TreeGrafter"/>
</dbReference>
<sequence length="293" mass="30546">MPRRPSPLPDSPVPEADGATAGSAEAEAPARARERRQRVQSAETGMAVLKGLARLGGRASLTALAAHVGESPAKVHRYLASLVEEELVTQDSGSQHYFLGAAAIQIGVAAMRQADPLRLAEPALVHLRESLEVTCFLAVMGNKGPTIVRFEEPGLPITVNVRVGSVLPLLWSATGRAFLGWLGDEARVRALAEAELAQADGRHRASLAAERPIAQLCESVRAAGCAWVRDTNLPGISAIAAPLFDHAGRVRAVITALGATGGFDPDPEGRVGLALREAASAASRRLGHGAAAV</sequence>
<dbReference type="SMART" id="SM00346">
    <property type="entry name" value="HTH_ICLR"/>
    <property type="match status" value="1"/>
</dbReference>
<dbReference type="GO" id="GO:0003677">
    <property type="term" value="F:DNA binding"/>
    <property type="evidence" value="ECO:0007669"/>
    <property type="project" value="UniProtKB-KW"/>
</dbReference>
<dbReference type="PANTHER" id="PTHR30136">
    <property type="entry name" value="HELIX-TURN-HELIX TRANSCRIPTIONAL REGULATOR, ICLR FAMILY"/>
    <property type="match status" value="1"/>
</dbReference>
<dbReference type="SUPFAM" id="SSF46785">
    <property type="entry name" value="Winged helix' DNA-binding domain"/>
    <property type="match status" value="1"/>
</dbReference>
<keyword evidence="3" id="KW-0804">Transcription</keyword>
<accession>A0A370F5L8</accession>
<dbReference type="RefSeq" id="WP_114804501.1">
    <property type="nucleotide sequence ID" value="NZ_QQAV01000013.1"/>
</dbReference>
<evidence type="ECO:0000256" key="1">
    <source>
        <dbReference type="ARBA" id="ARBA00023015"/>
    </source>
</evidence>
<dbReference type="Gene3D" id="1.10.10.10">
    <property type="entry name" value="Winged helix-like DNA-binding domain superfamily/Winged helix DNA-binding domain"/>
    <property type="match status" value="1"/>
</dbReference>
<feature type="domain" description="HTH iclR-type" evidence="5">
    <location>
        <begin position="39"/>
        <end position="101"/>
    </location>
</feature>
<keyword evidence="2" id="KW-0238">DNA-binding</keyword>
<dbReference type="OrthoDB" id="8524622at2"/>
<feature type="compositionally biased region" description="Low complexity" evidence="4">
    <location>
        <begin position="15"/>
        <end position="29"/>
    </location>
</feature>
<dbReference type="InterPro" id="IPR036388">
    <property type="entry name" value="WH-like_DNA-bd_sf"/>
</dbReference>
<dbReference type="AlphaFoldDB" id="A0A370F5L8"/>
<evidence type="ECO:0000313" key="7">
    <source>
        <dbReference type="EMBL" id="RDI19032.1"/>
    </source>
</evidence>
<dbReference type="PROSITE" id="PS51077">
    <property type="entry name" value="HTH_ICLR"/>
    <property type="match status" value="1"/>
</dbReference>
<comment type="caution">
    <text evidence="7">The sequence shown here is derived from an EMBL/GenBank/DDBJ whole genome shotgun (WGS) entry which is preliminary data.</text>
</comment>
<evidence type="ECO:0000256" key="4">
    <source>
        <dbReference type="SAM" id="MobiDB-lite"/>
    </source>
</evidence>
<protein>
    <submittedName>
        <fullName evidence="7">IclR family transcriptional regulator</fullName>
    </submittedName>
</protein>
<dbReference type="InterPro" id="IPR036390">
    <property type="entry name" value="WH_DNA-bd_sf"/>
</dbReference>
<dbReference type="STRING" id="433924.NS331_03975"/>
<keyword evidence="1" id="KW-0805">Transcription regulation</keyword>
<dbReference type="PROSITE" id="PS51078">
    <property type="entry name" value="ICLR_ED"/>
    <property type="match status" value="1"/>
</dbReference>
<evidence type="ECO:0000313" key="8">
    <source>
        <dbReference type="Proteomes" id="UP000255265"/>
    </source>
</evidence>
<dbReference type="Gene3D" id="3.30.450.40">
    <property type="match status" value="1"/>
</dbReference>
<dbReference type="Proteomes" id="UP000255265">
    <property type="component" value="Unassembled WGS sequence"/>
</dbReference>
<dbReference type="InterPro" id="IPR050707">
    <property type="entry name" value="HTH_MetabolicPath_Reg"/>
</dbReference>
<dbReference type="InterPro" id="IPR014757">
    <property type="entry name" value="Tscrpt_reg_IclR_C"/>
</dbReference>
<dbReference type="InterPro" id="IPR029016">
    <property type="entry name" value="GAF-like_dom_sf"/>
</dbReference>
<reference evidence="7 8" key="1">
    <citation type="submission" date="2018-07" db="EMBL/GenBank/DDBJ databases">
        <title>Genomic Encyclopedia of Type Strains, Phase IV (KMG-IV): sequencing the most valuable type-strain genomes for metagenomic binning, comparative biology and taxonomic classification.</title>
        <authorList>
            <person name="Goeker M."/>
        </authorList>
    </citation>
    <scope>NUCLEOTIDE SEQUENCE [LARGE SCALE GENOMIC DNA]</scope>
    <source>
        <strain evidence="7 8">DSM 21352</strain>
    </source>
</reference>
<dbReference type="Pfam" id="PF01614">
    <property type="entry name" value="IclR_C"/>
    <property type="match status" value="1"/>
</dbReference>
<evidence type="ECO:0000256" key="2">
    <source>
        <dbReference type="ARBA" id="ARBA00023125"/>
    </source>
</evidence>
<gene>
    <name evidence="7" type="ORF">DFR41_11314</name>
</gene>
<evidence type="ECO:0000259" key="5">
    <source>
        <dbReference type="PROSITE" id="PS51077"/>
    </source>
</evidence>
<dbReference type="InterPro" id="IPR005471">
    <property type="entry name" value="Tscrpt_reg_IclR_N"/>
</dbReference>
<dbReference type="GO" id="GO:0045892">
    <property type="term" value="P:negative regulation of DNA-templated transcription"/>
    <property type="evidence" value="ECO:0007669"/>
    <property type="project" value="TreeGrafter"/>
</dbReference>
<dbReference type="SUPFAM" id="SSF55781">
    <property type="entry name" value="GAF domain-like"/>
    <property type="match status" value="1"/>
</dbReference>
<feature type="compositionally biased region" description="Pro residues" evidence="4">
    <location>
        <begin position="1"/>
        <end position="12"/>
    </location>
</feature>
<organism evidence="7 8">
    <name type="scientific">Pseudacidovorax intermedius</name>
    <dbReference type="NCBI Taxonomy" id="433924"/>
    <lineage>
        <taxon>Bacteria</taxon>
        <taxon>Pseudomonadati</taxon>
        <taxon>Pseudomonadota</taxon>
        <taxon>Betaproteobacteria</taxon>
        <taxon>Burkholderiales</taxon>
        <taxon>Comamonadaceae</taxon>
        <taxon>Pseudacidovorax</taxon>
    </lineage>
</organism>
<keyword evidence="8" id="KW-1185">Reference proteome</keyword>
<evidence type="ECO:0000256" key="3">
    <source>
        <dbReference type="ARBA" id="ARBA00023163"/>
    </source>
</evidence>
<proteinExistence type="predicted"/>
<feature type="domain" description="IclR-ED" evidence="6">
    <location>
        <begin position="102"/>
        <end position="288"/>
    </location>
</feature>
<name>A0A370F5L8_9BURK</name>
<dbReference type="PANTHER" id="PTHR30136:SF8">
    <property type="entry name" value="TRANSCRIPTIONAL REGULATORY PROTEIN"/>
    <property type="match status" value="1"/>
</dbReference>
<dbReference type="Pfam" id="PF09339">
    <property type="entry name" value="HTH_IclR"/>
    <property type="match status" value="1"/>
</dbReference>
<feature type="region of interest" description="Disordered" evidence="4">
    <location>
        <begin position="1"/>
        <end position="41"/>
    </location>
</feature>
<evidence type="ECO:0000259" key="6">
    <source>
        <dbReference type="PROSITE" id="PS51078"/>
    </source>
</evidence>